<comment type="caution">
    <text evidence="3">The sequence shown here is derived from an EMBL/GenBank/DDBJ whole genome shotgun (WGS) entry which is preliminary data.</text>
</comment>
<protein>
    <submittedName>
        <fullName evidence="3">Uncharacterized protein</fullName>
    </submittedName>
</protein>
<evidence type="ECO:0000313" key="3">
    <source>
        <dbReference type="EMBL" id="GDY39551.1"/>
    </source>
</evidence>
<proteinExistence type="predicted"/>
<feature type="compositionally biased region" description="Low complexity" evidence="2">
    <location>
        <begin position="80"/>
        <end position="99"/>
    </location>
</feature>
<accession>A0A4D4JS44</accession>
<dbReference type="EMBL" id="BJHV01000001">
    <property type="protein sequence ID" value="GDY39551.1"/>
    <property type="molecule type" value="Genomic_DNA"/>
</dbReference>
<name>A0A4D4JS44_9ACTN</name>
<dbReference type="Pfam" id="PF01839">
    <property type="entry name" value="FG-GAP"/>
    <property type="match status" value="1"/>
</dbReference>
<dbReference type="InterPro" id="IPR013517">
    <property type="entry name" value="FG-GAP"/>
</dbReference>
<evidence type="ECO:0000256" key="2">
    <source>
        <dbReference type="SAM" id="MobiDB-lite"/>
    </source>
</evidence>
<organism evidence="3 4">
    <name type="scientific">Streptomyces antimycoticus</name>
    <dbReference type="NCBI Taxonomy" id="68175"/>
    <lineage>
        <taxon>Bacteria</taxon>
        <taxon>Bacillati</taxon>
        <taxon>Actinomycetota</taxon>
        <taxon>Actinomycetes</taxon>
        <taxon>Kitasatosporales</taxon>
        <taxon>Streptomycetaceae</taxon>
        <taxon>Streptomyces</taxon>
        <taxon>Streptomyces violaceusniger group</taxon>
    </lineage>
</organism>
<dbReference type="Proteomes" id="UP000299290">
    <property type="component" value="Unassembled WGS sequence"/>
</dbReference>
<reference evidence="3 4" key="1">
    <citation type="journal article" date="2020" name="Int. J. Syst. Evol. Microbiol.">
        <title>Reclassification of Streptomyces castelarensis and Streptomyces sporoclivatus as later heterotypic synonyms of Streptomyces antimycoticus.</title>
        <authorList>
            <person name="Komaki H."/>
            <person name="Tamura T."/>
        </authorList>
    </citation>
    <scope>NUCLEOTIDE SEQUENCE [LARGE SCALE GENOMIC DNA]</scope>
    <source>
        <strain evidence="3 4">NBRC 12839</strain>
    </source>
</reference>
<gene>
    <name evidence="3" type="ORF">SANT12839_004330</name>
</gene>
<dbReference type="SUPFAM" id="SSF69318">
    <property type="entry name" value="Integrin alpha N-terminal domain"/>
    <property type="match status" value="1"/>
</dbReference>
<feature type="region of interest" description="Disordered" evidence="2">
    <location>
        <begin position="62"/>
        <end position="107"/>
    </location>
</feature>
<evidence type="ECO:0000256" key="1">
    <source>
        <dbReference type="ARBA" id="ARBA00022729"/>
    </source>
</evidence>
<keyword evidence="1" id="KW-0732">Signal</keyword>
<evidence type="ECO:0000313" key="4">
    <source>
        <dbReference type="Proteomes" id="UP000299290"/>
    </source>
</evidence>
<sequence>MIILWGSPDGLKSAVRVPETDGSHVSWALDPILEEQLVAGDFDGDGHADLVFGLGSNMGLLKGPSNATEPRRAPARCPHRAGPQKTSTPRTTAASSPGTWTGTVPTS</sequence>
<dbReference type="AlphaFoldDB" id="A0A4D4JS44"/>
<keyword evidence="4" id="KW-1185">Reference proteome</keyword>
<dbReference type="InterPro" id="IPR028994">
    <property type="entry name" value="Integrin_alpha_N"/>
</dbReference>